<name>D6TLY7_KTERA</name>
<reference evidence="1 2" key="1">
    <citation type="journal article" date="2011" name="Stand. Genomic Sci.">
        <title>Non-contiguous finished genome sequence and contextual data of the filamentous soil bacterium Ktedonobacter racemifer type strain (SOSP1-21).</title>
        <authorList>
            <person name="Chang Y.J."/>
            <person name="Land M."/>
            <person name="Hauser L."/>
            <person name="Chertkov O."/>
            <person name="Del Rio T.G."/>
            <person name="Nolan M."/>
            <person name="Copeland A."/>
            <person name="Tice H."/>
            <person name="Cheng J.F."/>
            <person name="Lucas S."/>
            <person name="Han C."/>
            <person name="Goodwin L."/>
            <person name="Pitluck S."/>
            <person name="Ivanova N."/>
            <person name="Ovchinikova G."/>
            <person name="Pati A."/>
            <person name="Chen A."/>
            <person name="Palaniappan K."/>
            <person name="Mavromatis K."/>
            <person name="Liolios K."/>
            <person name="Brettin T."/>
            <person name="Fiebig A."/>
            <person name="Rohde M."/>
            <person name="Abt B."/>
            <person name="Goker M."/>
            <person name="Detter J.C."/>
            <person name="Woyke T."/>
            <person name="Bristow J."/>
            <person name="Eisen J.A."/>
            <person name="Markowitz V."/>
            <person name="Hugenholtz P."/>
            <person name="Kyrpides N.C."/>
            <person name="Klenk H.P."/>
            <person name="Lapidus A."/>
        </authorList>
    </citation>
    <scope>NUCLEOTIDE SEQUENCE [LARGE SCALE GENOMIC DNA]</scope>
    <source>
        <strain evidence="2">DSM 44963</strain>
    </source>
</reference>
<accession>D6TLY7</accession>
<evidence type="ECO:0000313" key="1">
    <source>
        <dbReference type="EMBL" id="EFH86787.1"/>
    </source>
</evidence>
<dbReference type="AlphaFoldDB" id="D6TLY7"/>
<keyword evidence="2" id="KW-1185">Reference proteome</keyword>
<gene>
    <name evidence="1" type="ORF">Krac_8102</name>
</gene>
<comment type="caution">
    <text evidence="1">The sequence shown here is derived from an EMBL/GenBank/DDBJ whole genome shotgun (WGS) entry which is preliminary data.</text>
</comment>
<dbReference type="Proteomes" id="UP000004508">
    <property type="component" value="Unassembled WGS sequence"/>
</dbReference>
<sequence>MAKTTNKTVSKPRCGLCGKTRKLTKTLCCDHWICDDSDTYVMFSYARNSCWRNHDRYTLCAYHYHEGHTGAWQTCKTCRESFDTEDYVDMATNEYNFEKLQNPPSYKPTKCAECGKVIIRAHGGYSIVPNKGYVCGACSLKGIL</sequence>
<evidence type="ECO:0000313" key="2">
    <source>
        <dbReference type="Proteomes" id="UP000004508"/>
    </source>
</evidence>
<dbReference type="EMBL" id="ADVG01000002">
    <property type="protein sequence ID" value="EFH86787.1"/>
    <property type="molecule type" value="Genomic_DNA"/>
</dbReference>
<dbReference type="eggNOG" id="ENOG50342C2">
    <property type="taxonomic scope" value="Bacteria"/>
</dbReference>
<dbReference type="RefSeq" id="WP_007911375.1">
    <property type="nucleotide sequence ID" value="NZ_ADVG01000002.1"/>
</dbReference>
<dbReference type="InParanoid" id="D6TLY7"/>
<organism evidence="1 2">
    <name type="scientific">Ktedonobacter racemifer DSM 44963</name>
    <dbReference type="NCBI Taxonomy" id="485913"/>
    <lineage>
        <taxon>Bacteria</taxon>
        <taxon>Bacillati</taxon>
        <taxon>Chloroflexota</taxon>
        <taxon>Ktedonobacteria</taxon>
        <taxon>Ktedonobacterales</taxon>
        <taxon>Ktedonobacteraceae</taxon>
        <taxon>Ktedonobacter</taxon>
    </lineage>
</organism>
<dbReference type="OrthoDB" id="3078261at2"/>
<protein>
    <submittedName>
        <fullName evidence="1">Uncharacterized protein</fullName>
    </submittedName>
</protein>
<proteinExistence type="predicted"/>